<dbReference type="AlphaFoldDB" id="A0AAV4MLL3"/>
<dbReference type="Proteomes" id="UP001054945">
    <property type="component" value="Unassembled WGS sequence"/>
</dbReference>
<organism evidence="1 2">
    <name type="scientific">Caerostris extrusa</name>
    <name type="common">Bark spider</name>
    <name type="synonym">Caerostris bankana</name>
    <dbReference type="NCBI Taxonomy" id="172846"/>
    <lineage>
        <taxon>Eukaryota</taxon>
        <taxon>Metazoa</taxon>
        <taxon>Ecdysozoa</taxon>
        <taxon>Arthropoda</taxon>
        <taxon>Chelicerata</taxon>
        <taxon>Arachnida</taxon>
        <taxon>Araneae</taxon>
        <taxon>Araneomorphae</taxon>
        <taxon>Entelegynae</taxon>
        <taxon>Araneoidea</taxon>
        <taxon>Araneidae</taxon>
        <taxon>Caerostris</taxon>
    </lineage>
</organism>
<proteinExistence type="predicted"/>
<evidence type="ECO:0000313" key="2">
    <source>
        <dbReference type="Proteomes" id="UP001054945"/>
    </source>
</evidence>
<comment type="caution">
    <text evidence="1">The sequence shown here is derived from an EMBL/GenBank/DDBJ whole genome shotgun (WGS) entry which is preliminary data.</text>
</comment>
<evidence type="ECO:0000313" key="1">
    <source>
        <dbReference type="EMBL" id="GIX72765.1"/>
    </source>
</evidence>
<dbReference type="EMBL" id="BPLR01002348">
    <property type="protein sequence ID" value="GIX72765.1"/>
    <property type="molecule type" value="Genomic_DNA"/>
</dbReference>
<protein>
    <submittedName>
        <fullName evidence="1">Uncharacterized protein</fullName>
    </submittedName>
</protein>
<sequence length="87" mass="10046">MISTGRLSGCATRRRAFMVSKVPEGVFPFILNRGQQRILSTKRWRHHPPSIWRHANRHTTVNDCFKGFSIPPARSSSRRDRPGDGFR</sequence>
<keyword evidence="2" id="KW-1185">Reference proteome</keyword>
<gene>
    <name evidence="1" type="ORF">CEXT_568051</name>
</gene>
<name>A0AAV4MLL3_CAEEX</name>
<reference evidence="1 2" key="1">
    <citation type="submission" date="2021-06" db="EMBL/GenBank/DDBJ databases">
        <title>Caerostris extrusa draft genome.</title>
        <authorList>
            <person name="Kono N."/>
            <person name="Arakawa K."/>
        </authorList>
    </citation>
    <scope>NUCLEOTIDE SEQUENCE [LARGE SCALE GENOMIC DNA]</scope>
</reference>
<accession>A0AAV4MLL3</accession>